<dbReference type="GO" id="GO:0006666">
    <property type="term" value="P:3-keto-sphinganine metabolic process"/>
    <property type="evidence" value="ECO:0007669"/>
    <property type="project" value="TreeGrafter"/>
</dbReference>
<gene>
    <name evidence="3" type="ORF">GOZ95_12105</name>
</gene>
<dbReference type="GO" id="GO:0047560">
    <property type="term" value="F:3-dehydrosphinganine reductase activity"/>
    <property type="evidence" value="ECO:0007669"/>
    <property type="project" value="TreeGrafter"/>
</dbReference>
<dbReference type="AlphaFoldDB" id="A0AAE5AVE5"/>
<name>A0AAE5AVE5_AGRVI</name>
<evidence type="ECO:0000259" key="2">
    <source>
        <dbReference type="SMART" id="SM00822"/>
    </source>
</evidence>
<feature type="transmembrane region" description="Helical" evidence="1">
    <location>
        <begin position="244"/>
        <end position="268"/>
    </location>
</feature>
<organism evidence="3 4">
    <name type="scientific">Agrobacterium vitis</name>
    <name type="common">Rhizobium vitis</name>
    <dbReference type="NCBI Taxonomy" id="373"/>
    <lineage>
        <taxon>Bacteria</taxon>
        <taxon>Pseudomonadati</taxon>
        <taxon>Pseudomonadota</taxon>
        <taxon>Alphaproteobacteria</taxon>
        <taxon>Hyphomicrobiales</taxon>
        <taxon>Rhizobiaceae</taxon>
        <taxon>Rhizobium/Agrobacterium group</taxon>
        <taxon>Agrobacterium</taxon>
    </lineage>
</organism>
<comment type="caution">
    <text evidence="3">The sequence shown here is derived from an EMBL/GenBank/DDBJ whole genome shotgun (WGS) entry which is preliminary data.</text>
</comment>
<dbReference type="PROSITE" id="PS00061">
    <property type="entry name" value="ADH_SHORT"/>
    <property type="match status" value="1"/>
</dbReference>
<dbReference type="PANTHER" id="PTHR43550:SF3">
    <property type="entry name" value="3-KETODIHYDROSPHINGOSINE REDUCTASE"/>
    <property type="match status" value="1"/>
</dbReference>
<dbReference type="Gene3D" id="3.40.50.720">
    <property type="entry name" value="NAD(P)-binding Rossmann-like Domain"/>
    <property type="match status" value="1"/>
</dbReference>
<evidence type="ECO:0000313" key="3">
    <source>
        <dbReference type="EMBL" id="MUZ58193.1"/>
    </source>
</evidence>
<sequence>MGAALKDKSVKSRIPPRHVIITGGSSGIGLALAKAYLLAGSRVSLVARSQARLEAARNSLPQSCFSHIGLHAADVTDYPALSVALLAAEDSFGPCNLLITCAGIVHPASMEALDVADARQQLDINVMGTIHAIKVLWAGMSARGGTMLLISSGAAFIGLHGYGPYCASKAALVGLADSLRMEAVGTKLTVAICFPPDTDTPQLAAELPLRSPQAQRVMGTVKPWSPDAVAARIVRQLQKGRREIFFGMTLLLLARFGSLVRPVLYWWYSRR</sequence>
<accession>A0AAE5AVE5</accession>
<keyword evidence="1" id="KW-0472">Membrane</keyword>
<keyword evidence="1" id="KW-0812">Transmembrane</keyword>
<evidence type="ECO:0000256" key="1">
    <source>
        <dbReference type="SAM" id="Phobius"/>
    </source>
</evidence>
<dbReference type="PANTHER" id="PTHR43550">
    <property type="entry name" value="3-KETODIHYDROSPHINGOSINE REDUCTASE"/>
    <property type="match status" value="1"/>
</dbReference>
<dbReference type="InterPro" id="IPR020904">
    <property type="entry name" value="Sc_DH/Rdtase_CS"/>
</dbReference>
<evidence type="ECO:0000313" key="4">
    <source>
        <dbReference type="Proteomes" id="UP000436692"/>
    </source>
</evidence>
<reference evidence="3 4" key="1">
    <citation type="submission" date="2019-12" db="EMBL/GenBank/DDBJ databases">
        <title>Whole-genome sequencing of Allorhizobium vitis.</title>
        <authorList>
            <person name="Gan H.M."/>
            <person name="Szegedi E."/>
            <person name="Burr T."/>
            <person name="Savka M.A."/>
        </authorList>
    </citation>
    <scope>NUCLEOTIDE SEQUENCE [LARGE SCALE GENOMIC DNA]</scope>
    <source>
        <strain evidence="3 4">CG989</strain>
    </source>
</reference>
<dbReference type="Proteomes" id="UP000436692">
    <property type="component" value="Unassembled WGS sequence"/>
</dbReference>
<dbReference type="EMBL" id="WPHM01000005">
    <property type="protein sequence ID" value="MUZ58193.1"/>
    <property type="molecule type" value="Genomic_DNA"/>
</dbReference>
<dbReference type="Pfam" id="PF00106">
    <property type="entry name" value="adh_short"/>
    <property type="match status" value="1"/>
</dbReference>
<dbReference type="SUPFAM" id="SSF51735">
    <property type="entry name" value="NAD(P)-binding Rossmann-fold domains"/>
    <property type="match status" value="1"/>
</dbReference>
<dbReference type="SMART" id="SM00822">
    <property type="entry name" value="PKS_KR"/>
    <property type="match status" value="1"/>
</dbReference>
<feature type="domain" description="Ketoreductase" evidence="2">
    <location>
        <begin position="17"/>
        <end position="197"/>
    </location>
</feature>
<keyword evidence="1" id="KW-1133">Transmembrane helix</keyword>
<dbReference type="GO" id="GO:0030148">
    <property type="term" value="P:sphingolipid biosynthetic process"/>
    <property type="evidence" value="ECO:0007669"/>
    <property type="project" value="TreeGrafter"/>
</dbReference>
<protein>
    <submittedName>
        <fullName evidence="3">SDR family NAD(P)-dependent oxidoreductase</fullName>
    </submittedName>
</protein>
<dbReference type="PRINTS" id="PR00081">
    <property type="entry name" value="GDHRDH"/>
</dbReference>
<dbReference type="InterPro" id="IPR036291">
    <property type="entry name" value="NAD(P)-bd_dom_sf"/>
</dbReference>
<dbReference type="InterPro" id="IPR057326">
    <property type="entry name" value="KR_dom"/>
</dbReference>
<dbReference type="InterPro" id="IPR002347">
    <property type="entry name" value="SDR_fam"/>
</dbReference>
<dbReference type="GO" id="GO:0016020">
    <property type="term" value="C:membrane"/>
    <property type="evidence" value="ECO:0007669"/>
    <property type="project" value="GOC"/>
</dbReference>
<proteinExistence type="predicted"/>